<protein>
    <submittedName>
        <fullName evidence="1">Uncharacterized protein</fullName>
    </submittedName>
</protein>
<proteinExistence type="predicted"/>
<name>A0ABN6U1G4_9NOCA</name>
<evidence type="ECO:0000313" key="2">
    <source>
        <dbReference type="Proteomes" id="UP001317870"/>
    </source>
</evidence>
<accession>A0ABN6U1G4</accession>
<sequence length="207" mass="22190">MVDEVTYRRSRAGLHAVAELLIAGPQFREFGTIRLGVVRGGFGGVRWPVSVVGAELVWPEGRVLLEGTYRELARAAGFEPGPPEGVYADTTGVDPDATIEVDPSAAGLIEDWLAVGDKALRCLASGVTPVLWPEHFDLSSTLDEVNYGVSPGDDAHPGPYAYIGPWTPRTGDFWNAPFGARRPRGAVNTVAALLEFFEEGRQLAAEG</sequence>
<organism evidence="1 2">
    <name type="scientific">Nocardia sputorum</name>
    <dbReference type="NCBI Taxonomy" id="2984338"/>
    <lineage>
        <taxon>Bacteria</taxon>
        <taxon>Bacillati</taxon>
        <taxon>Actinomycetota</taxon>
        <taxon>Actinomycetes</taxon>
        <taxon>Mycobacteriales</taxon>
        <taxon>Nocardiaceae</taxon>
        <taxon>Nocardia</taxon>
    </lineage>
</organism>
<keyword evidence="2" id="KW-1185">Reference proteome</keyword>
<gene>
    <name evidence="1" type="ORF">IFM12276_21070</name>
</gene>
<dbReference type="EMBL" id="AP026978">
    <property type="protein sequence ID" value="BDT99078.1"/>
    <property type="molecule type" value="Genomic_DNA"/>
</dbReference>
<evidence type="ECO:0000313" key="1">
    <source>
        <dbReference type="EMBL" id="BDT99078.1"/>
    </source>
</evidence>
<dbReference type="Proteomes" id="UP001317870">
    <property type="component" value="Chromosome"/>
</dbReference>
<reference evidence="1 2" key="1">
    <citation type="submission" date="2022-11" db="EMBL/GenBank/DDBJ databases">
        <title>Genome Sequencing of Nocardia sp. ON39_IFM12276 and assembly.</title>
        <authorList>
            <person name="Shimojima M."/>
            <person name="Toyokawa M."/>
            <person name="Uesaka K."/>
        </authorList>
    </citation>
    <scope>NUCLEOTIDE SEQUENCE [LARGE SCALE GENOMIC DNA]</scope>
    <source>
        <strain evidence="1 2">IFM 12276</strain>
    </source>
</reference>